<dbReference type="GO" id="GO:0006355">
    <property type="term" value="P:regulation of DNA-templated transcription"/>
    <property type="evidence" value="ECO:0007669"/>
    <property type="project" value="InterPro"/>
</dbReference>
<evidence type="ECO:0000256" key="3">
    <source>
        <dbReference type="SAM" id="MobiDB-lite"/>
    </source>
</evidence>
<dbReference type="InterPro" id="IPR041664">
    <property type="entry name" value="AAA_16"/>
</dbReference>
<dbReference type="GO" id="GO:0005524">
    <property type="term" value="F:ATP binding"/>
    <property type="evidence" value="ECO:0007669"/>
    <property type="project" value="UniProtKB-KW"/>
</dbReference>
<dbReference type="InterPro" id="IPR011990">
    <property type="entry name" value="TPR-like_helical_dom_sf"/>
</dbReference>
<dbReference type="PRINTS" id="PR00038">
    <property type="entry name" value="HTHLUXR"/>
</dbReference>
<dbReference type="GO" id="GO:0004016">
    <property type="term" value="F:adenylate cyclase activity"/>
    <property type="evidence" value="ECO:0007669"/>
    <property type="project" value="TreeGrafter"/>
</dbReference>
<dbReference type="InterPro" id="IPR027417">
    <property type="entry name" value="P-loop_NTPase"/>
</dbReference>
<dbReference type="SUPFAM" id="SSF48452">
    <property type="entry name" value="TPR-like"/>
    <property type="match status" value="1"/>
</dbReference>
<proteinExistence type="predicted"/>
<dbReference type="Pfam" id="PF13191">
    <property type="entry name" value="AAA_16"/>
    <property type="match status" value="1"/>
</dbReference>
<gene>
    <name evidence="5" type="ORF">HUT05_01760</name>
</gene>
<evidence type="ECO:0000259" key="4">
    <source>
        <dbReference type="PROSITE" id="PS50043"/>
    </source>
</evidence>
<evidence type="ECO:0000313" key="5">
    <source>
        <dbReference type="EMBL" id="QKZ16210.1"/>
    </source>
</evidence>
<dbReference type="PROSITE" id="PS50043">
    <property type="entry name" value="HTH_LUXR_2"/>
    <property type="match status" value="1"/>
</dbReference>
<dbReference type="InterPro" id="IPR016032">
    <property type="entry name" value="Sig_transdc_resp-reg_C-effctor"/>
</dbReference>
<evidence type="ECO:0000256" key="2">
    <source>
        <dbReference type="ARBA" id="ARBA00022840"/>
    </source>
</evidence>
<dbReference type="GO" id="GO:0005737">
    <property type="term" value="C:cytoplasm"/>
    <property type="evidence" value="ECO:0007669"/>
    <property type="project" value="TreeGrafter"/>
</dbReference>
<feature type="region of interest" description="Disordered" evidence="3">
    <location>
        <begin position="839"/>
        <end position="865"/>
    </location>
</feature>
<dbReference type="EMBL" id="CP056041">
    <property type="protein sequence ID" value="QKZ16210.1"/>
    <property type="molecule type" value="Genomic_DNA"/>
</dbReference>
<dbReference type="Gene3D" id="1.25.40.10">
    <property type="entry name" value="Tetratricopeptide repeat domain"/>
    <property type="match status" value="1"/>
</dbReference>
<keyword evidence="2" id="KW-0067">ATP-binding</keyword>
<dbReference type="Pfam" id="PF00196">
    <property type="entry name" value="GerE"/>
    <property type="match status" value="1"/>
</dbReference>
<dbReference type="InterPro" id="IPR000792">
    <property type="entry name" value="Tscrpt_reg_LuxR_C"/>
</dbReference>
<reference evidence="5 6" key="1">
    <citation type="submission" date="2020-06" db="EMBL/GenBank/DDBJ databases">
        <title>Genome mining for natural products.</title>
        <authorList>
            <person name="Zhang B."/>
            <person name="Shi J."/>
            <person name="Ge H."/>
        </authorList>
    </citation>
    <scope>NUCLEOTIDE SEQUENCE [LARGE SCALE GENOMIC DNA]</scope>
    <source>
        <strain evidence="5 6">NA02069</strain>
    </source>
</reference>
<feature type="domain" description="HTH luxR-type" evidence="4">
    <location>
        <begin position="856"/>
        <end position="921"/>
    </location>
</feature>
<accession>A0A7I0NT17</accession>
<dbReference type="SUPFAM" id="SSF46894">
    <property type="entry name" value="C-terminal effector domain of the bipartite response regulators"/>
    <property type="match status" value="1"/>
</dbReference>
<evidence type="ECO:0000313" key="6">
    <source>
        <dbReference type="Proteomes" id="UP000509418"/>
    </source>
</evidence>
<dbReference type="PANTHER" id="PTHR16305">
    <property type="entry name" value="TESTICULAR SOLUBLE ADENYLYL CYCLASE"/>
    <property type="match status" value="1"/>
</dbReference>
<sequence length="922" mass="97426">MLGRIAEISVLVRLLQETAAGRGGGVLVVGEPGIGRTHLLHKALTLDAAARAVLVTGSVTESRLPGAGLHQVVQALRDQLPRVPAAQRDPLERLLATGRLGPDDTDQPPAAAMLGLLGVTAACRPLLLAVDDAHLLDPPSLDALLFVGRRIASEPIALLLTAIRRHTTEPLRGWPAVSGVPELRLGPLDPTDARTLLRSSAPHPLRRHVAERLLAVAEGNPLALTELPVPLTSAQCDGRQPLGDPPAPTDRLRLRLLPELDPLPATARAALLVPAVAGQIPAAELACALKRLGHAPDALVPAEEHGVLAERQGRVVFRDERLRLVVHHAAGAARRHVVHQALVCTLSGPAAARHLAAVAPGPGPAVADALEAAARAVAGGDPGDSAELYERAASFTPSDEDAARLLGLAAASRQQAGTPDHVPALLDRALALAHTPELRCELLILLARHQGRAVSPLATHRLLRATAVRLSADQPSRAAELLLEAAECAVRAADSRAALGSAWQAYRLTRPRGGDLAESAAVQLARVLALRGQSVQARELLLLPPAGASAVTIVARAEVLGWLEEYEAALTLLSRLLDGRPQDRVRADASLRAAALGSRAWIRMWTGDWPGARADVTEAAGCAGRARAVSPLAQSLVLLGRLEAAQGRSVECGIALARATRVARDHGLDLVLGQVAATEGLLAMGGGSYEKAVTCYERARSLADGAGIEHPSVAPWAANLIEAYLRTGRIAEAESELARHEDGVRRSGLSWAAARGARCRALLLETGRFGHGAVEAAFQEAFENHARGRVVFEHARTLLCHGQWLRREGRSAEARRSLSRALTVFTDLGAAPWSKAAHSELRATGMRKPRRGGTTGEPAPERLTEQERRIAGLVAEGATNKEAAAALFLSPKTVEFHLGNVYRKLGVRSRSQLARSFRPAQA</sequence>
<dbReference type="SMART" id="SM00421">
    <property type="entry name" value="HTH_LUXR"/>
    <property type="match status" value="1"/>
</dbReference>
<organism evidence="5 6">
    <name type="scientific">Streptomyces chartreusis</name>
    <dbReference type="NCBI Taxonomy" id="1969"/>
    <lineage>
        <taxon>Bacteria</taxon>
        <taxon>Bacillati</taxon>
        <taxon>Actinomycetota</taxon>
        <taxon>Actinomycetes</taxon>
        <taxon>Kitasatosporales</taxon>
        <taxon>Streptomycetaceae</taxon>
        <taxon>Streptomyces</taxon>
    </lineage>
</organism>
<dbReference type="AlphaFoldDB" id="A0A7I0NT17"/>
<keyword evidence="1" id="KW-0547">Nucleotide-binding</keyword>
<dbReference type="Proteomes" id="UP000509418">
    <property type="component" value="Chromosome"/>
</dbReference>
<dbReference type="Gene3D" id="1.10.10.10">
    <property type="entry name" value="Winged helix-like DNA-binding domain superfamily/Winged helix DNA-binding domain"/>
    <property type="match status" value="1"/>
</dbReference>
<dbReference type="GO" id="GO:0003677">
    <property type="term" value="F:DNA binding"/>
    <property type="evidence" value="ECO:0007669"/>
    <property type="project" value="InterPro"/>
</dbReference>
<name>A0A7I0NT17_STRCX</name>
<dbReference type="SUPFAM" id="SSF52540">
    <property type="entry name" value="P-loop containing nucleoside triphosphate hydrolases"/>
    <property type="match status" value="1"/>
</dbReference>
<keyword evidence="6" id="KW-1185">Reference proteome</keyword>
<dbReference type="PANTHER" id="PTHR16305:SF35">
    <property type="entry name" value="TRANSCRIPTIONAL ACTIVATOR DOMAIN"/>
    <property type="match status" value="1"/>
</dbReference>
<dbReference type="RefSeq" id="WP_176573894.1">
    <property type="nucleotide sequence ID" value="NZ_CBDRGH010000018.1"/>
</dbReference>
<protein>
    <submittedName>
        <fullName evidence="5">AAA family ATPase</fullName>
    </submittedName>
</protein>
<dbReference type="CDD" id="cd06170">
    <property type="entry name" value="LuxR_C_like"/>
    <property type="match status" value="1"/>
</dbReference>
<evidence type="ECO:0000256" key="1">
    <source>
        <dbReference type="ARBA" id="ARBA00022741"/>
    </source>
</evidence>
<dbReference type="InterPro" id="IPR036388">
    <property type="entry name" value="WH-like_DNA-bd_sf"/>
</dbReference>